<dbReference type="SUPFAM" id="SSF52980">
    <property type="entry name" value="Restriction endonuclease-like"/>
    <property type="match status" value="1"/>
</dbReference>
<dbReference type="CDD" id="cd00221">
    <property type="entry name" value="Vsr"/>
    <property type="match status" value="1"/>
</dbReference>
<evidence type="ECO:0000256" key="6">
    <source>
        <dbReference type="ARBA" id="ARBA00029466"/>
    </source>
</evidence>
<dbReference type="Pfam" id="PF03852">
    <property type="entry name" value="Vsr"/>
    <property type="match status" value="1"/>
</dbReference>
<keyword evidence="4" id="KW-0378">Hydrolase</keyword>
<evidence type="ECO:0000256" key="1">
    <source>
        <dbReference type="ARBA" id="ARBA00022722"/>
    </source>
</evidence>
<keyword evidence="1" id="KW-0540">Nuclease</keyword>
<comment type="similarity">
    <text evidence="6">Belongs to the Vsr family.</text>
</comment>
<evidence type="ECO:0000313" key="8">
    <source>
        <dbReference type="Proteomes" id="UP001335729"/>
    </source>
</evidence>
<evidence type="ECO:0000256" key="2">
    <source>
        <dbReference type="ARBA" id="ARBA00022759"/>
    </source>
</evidence>
<evidence type="ECO:0000313" key="7">
    <source>
        <dbReference type="EMBL" id="MEE4025061.1"/>
    </source>
</evidence>
<evidence type="ECO:0000256" key="3">
    <source>
        <dbReference type="ARBA" id="ARBA00022763"/>
    </source>
</evidence>
<name>A0ABU7MY38_9ACTN</name>
<protein>
    <submittedName>
        <fullName evidence="7">Very short patch repair endonuclease</fullName>
    </submittedName>
</protein>
<reference evidence="7 8" key="1">
    <citation type="submission" date="2024-01" db="EMBL/GenBank/DDBJ databases">
        <title>Draft genome sequence of Gordonia sp. PKS22-38.</title>
        <authorList>
            <person name="Suphannarot A."/>
            <person name="Mingma R."/>
        </authorList>
    </citation>
    <scope>NUCLEOTIDE SEQUENCE [LARGE SCALE GENOMIC DNA]</scope>
    <source>
        <strain evidence="7 8">PKS22-38</strain>
    </source>
</reference>
<dbReference type="Proteomes" id="UP001335729">
    <property type="component" value="Unassembled WGS sequence"/>
</dbReference>
<keyword evidence="5" id="KW-0234">DNA repair</keyword>
<comment type="caution">
    <text evidence="7">The sequence shown here is derived from an EMBL/GenBank/DDBJ whole genome shotgun (WGS) entry which is preliminary data.</text>
</comment>
<dbReference type="GO" id="GO:0004519">
    <property type="term" value="F:endonuclease activity"/>
    <property type="evidence" value="ECO:0007669"/>
    <property type="project" value="UniProtKB-KW"/>
</dbReference>
<keyword evidence="8" id="KW-1185">Reference proteome</keyword>
<keyword evidence="2 7" id="KW-0255">Endonuclease</keyword>
<evidence type="ECO:0000256" key="5">
    <source>
        <dbReference type="ARBA" id="ARBA00023204"/>
    </source>
</evidence>
<gene>
    <name evidence="7" type="ORF">V1Y59_18395</name>
</gene>
<organism evidence="7 8">
    <name type="scientific">Gordonia prachuapensis</name>
    <dbReference type="NCBI Taxonomy" id="3115651"/>
    <lineage>
        <taxon>Bacteria</taxon>
        <taxon>Bacillati</taxon>
        <taxon>Actinomycetota</taxon>
        <taxon>Actinomycetes</taxon>
        <taxon>Mycobacteriales</taxon>
        <taxon>Gordoniaceae</taxon>
        <taxon>Gordonia</taxon>
    </lineage>
</organism>
<keyword evidence="3" id="KW-0227">DNA damage</keyword>
<dbReference type="Gene3D" id="3.40.960.10">
    <property type="entry name" value="VSR Endonuclease"/>
    <property type="match status" value="1"/>
</dbReference>
<dbReference type="RefSeq" id="WP_330506402.1">
    <property type="nucleotide sequence ID" value="NZ_JAZDUE010000016.1"/>
</dbReference>
<accession>A0ABU7MY38</accession>
<dbReference type="NCBIfam" id="TIGR00632">
    <property type="entry name" value="vsr"/>
    <property type="match status" value="1"/>
</dbReference>
<dbReference type="EMBL" id="JAZDUE010000016">
    <property type="protein sequence ID" value="MEE4025061.1"/>
    <property type="molecule type" value="Genomic_DNA"/>
</dbReference>
<dbReference type="InterPro" id="IPR004603">
    <property type="entry name" value="DNA_mismatch_endonuc_vsr"/>
</dbReference>
<dbReference type="InterPro" id="IPR011335">
    <property type="entry name" value="Restrct_endonuc-II-like"/>
</dbReference>
<evidence type="ECO:0000256" key="4">
    <source>
        <dbReference type="ARBA" id="ARBA00022801"/>
    </source>
</evidence>
<proteinExistence type="inferred from homology"/>
<sequence length="140" mass="15968">MSESWASSPAVRASMRGNCRRDTGPELAVRRGLHAAGFRYRVDHSPLPGSRRPRADIVFIRVRIAVFIDGCYWHGCPDHYRPATRNVVFWEEKLRSNRERDARSDKLLRDAGWKVLRFWEHQPAAEVVAAIGAEVVSRSG</sequence>